<accession>A0A1I4F7D9</accession>
<proteinExistence type="predicted"/>
<dbReference type="EMBL" id="FOTF01000008">
    <property type="protein sequence ID" value="SFL13888.1"/>
    <property type="molecule type" value="Genomic_DNA"/>
</dbReference>
<reference evidence="4" key="1">
    <citation type="submission" date="2016-10" db="EMBL/GenBank/DDBJ databases">
        <authorList>
            <person name="Varghese N."/>
            <person name="Submissions S."/>
        </authorList>
    </citation>
    <scope>NUCLEOTIDE SEQUENCE [LARGE SCALE GENOMIC DNA]</scope>
    <source>
        <strain evidence="4">DSM 16199</strain>
    </source>
</reference>
<dbReference type="InterPro" id="IPR001296">
    <property type="entry name" value="Glyco_trans_1"/>
</dbReference>
<feature type="domain" description="Glycosyl transferase family 1" evidence="2">
    <location>
        <begin position="214"/>
        <end position="352"/>
    </location>
</feature>
<dbReference type="Proteomes" id="UP000199550">
    <property type="component" value="Unassembled WGS sequence"/>
</dbReference>
<dbReference type="SUPFAM" id="SSF53756">
    <property type="entry name" value="UDP-Glycosyltransferase/glycogen phosphorylase"/>
    <property type="match status" value="1"/>
</dbReference>
<dbReference type="PANTHER" id="PTHR46401">
    <property type="entry name" value="GLYCOSYLTRANSFERASE WBBK-RELATED"/>
    <property type="match status" value="1"/>
</dbReference>
<evidence type="ECO:0000313" key="4">
    <source>
        <dbReference type="Proteomes" id="UP000199550"/>
    </source>
</evidence>
<evidence type="ECO:0000259" key="2">
    <source>
        <dbReference type="Pfam" id="PF00534"/>
    </source>
</evidence>
<dbReference type="Pfam" id="PF00534">
    <property type="entry name" value="Glycos_transf_1"/>
    <property type="match status" value="1"/>
</dbReference>
<protein>
    <submittedName>
        <fullName evidence="3">Glycosyltransferase involved in cell wall bisynthesis</fullName>
    </submittedName>
</protein>
<keyword evidence="4" id="KW-1185">Reference proteome</keyword>
<evidence type="ECO:0000313" key="3">
    <source>
        <dbReference type="EMBL" id="SFL13888.1"/>
    </source>
</evidence>
<dbReference type="GO" id="GO:0016757">
    <property type="term" value="F:glycosyltransferase activity"/>
    <property type="evidence" value="ECO:0007669"/>
    <property type="project" value="InterPro"/>
</dbReference>
<dbReference type="CDD" id="cd03809">
    <property type="entry name" value="GT4_MtfB-like"/>
    <property type="match status" value="1"/>
</dbReference>
<dbReference type="PANTHER" id="PTHR46401:SF2">
    <property type="entry name" value="GLYCOSYLTRANSFERASE WBBK-RELATED"/>
    <property type="match status" value="1"/>
</dbReference>
<organism evidence="3 4">
    <name type="scientific">Loktanella salsilacus</name>
    <dbReference type="NCBI Taxonomy" id="195913"/>
    <lineage>
        <taxon>Bacteria</taxon>
        <taxon>Pseudomonadati</taxon>
        <taxon>Pseudomonadota</taxon>
        <taxon>Alphaproteobacteria</taxon>
        <taxon>Rhodobacterales</taxon>
        <taxon>Roseobacteraceae</taxon>
        <taxon>Loktanella</taxon>
    </lineage>
</organism>
<sequence length="377" mass="41164">MATGVDRVELAYLQAFTGDTDVPVFGLCRTALGFVLLDRAGLLALGAAFTARDFPKPDLLSRLNRRLTDAARHGQSFARRHAIARARRARLKRLLKHLPADFAYFNVGHSNLTRPVCRAIKSRRGAQIAILIHDTIPLDWPDMQRPGTVAEFASKLKVAGKFADRIICTSAACASDVRRHLVALGPVPPIVTAHLGVDVPSSAPEDIPLGVMPMRPYFVILGTIEPRKNHALLLDLWDDWGPGAPDLLICGHRGWLNKDVFDRLDAGVPHVKEAPNLSDGAIAALLQGAQGLLFPSRAEGFGLPPIEAAALGVPVLCADLPPCRELLGDWAVYVDAQDRYSWKKEISRFLQIAPQDRAGRLVPPTWSAHFRKVLGEA</sequence>
<dbReference type="STRING" id="195913.SAMN04488004_108166"/>
<gene>
    <name evidence="3" type="ORF">SAMN04488004_108166</name>
</gene>
<evidence type="ECO:0000256" key="1">
    <source>
        <dbReference type="ARBA" id="ARBA00022679"/>
    </source>
</evidence>
<dbReference type="Gene3D" id="3.40.50.2000">
    <property type="entry name" value="Glycogen Phosphorylase B"/>
    <property type="match status" value="1"/>
</dbReference>
<keyword evidence="1 3" id="KW-0808">Transferase</keyword>
<name>A0A1I4F7D9_9RHOB</name>
<dbReference type="AlphaFoldDB" id="A0A1I4F7D9"/>